<evidence type="ECO:0000256" key="7">
    <source>
        <dbReference type="SAM" id="SignalP"/>
    </source>
</evidence>
<keyword evidence="5 6" id="KW-0413">Isomerase</keyword>
<evidence type="ECO:0000256" key="1">
    <source>
        <dbReference type="ARBA" id="ARBA00000971"/>
    </source>
</evidence>
<feature type="domain" description="PPIase FKBP-type" evidence="8">
    <location>
        <begin position="498"/>
        <end position="584"/>
    </location>
</feature>
<evidence type="ECO:0000256" key="6">
    <source>
        <dbReference type="PROSITE-ProRule" id="PRU00277"/>
    </source>
</evidence>
<feature type="chain" id="PRO_5011541712" description="peptidylprolyl isomerase" evidence="7">
    <location>
        <begin position="21"/>
        <end position="585"/>
    </location>
</feature>
<dbReference type="Pfam" id="PF00578">
    <property type="entry name" value="AhpC-TSA"/>
    <property type="match status" value="1"/>
</dbReference>
<protein>
    <recommendedName>
        <fullName evidence="3 6">peptidylprolyl isomerase</fullName>
        <ecNumber evidence="3 6">5.2.1.8</ecNumber>
    </recommendedName>
</protein>
<proteinExistence type="inferred from homology"/>
<dbReference type="SUPFAM" id="SSF52833">
    <property type="entry name" value="Thioredoxin-like"/>
    <property type="match status" value="1"/>
</dbReference>
<dbReference type="PROSITE" id="PS51352">
    <property type="entry name" value="THIOREDOXIN_2"/>
    <property type="match status" value="1"/>
</dbReference>
<comment type="catalytic activity">
    <reaction evidence="1 6">
        <text>[protein]-peptidylproline (omega=180) = [protein]-peptidylproline (omega=0)</text>
        <dbReference type="Rhea" id="RHEA:16237"/>
        <dbReference type="Rhea" id="RHEA-COMP:10747"/>
        <dbReference type="Rhea" id="RHEA-COMP:10748"/>
        <dbReference type="ChEBI" id="CHEBI:83833"/>
        <dbReference type="ChEBI" id="CHEBI:83834"/>
        <dbReference type="EC" id="5.2.1.8"/>
    </reaction>
</comment>
<dbReference type="InterPro" id="IPR001179">
    <property type="entry name" value="PPIase_FKBP_dom"/>
</dbReference>
<keyword evidence="11" id="KW-1185">Reference proteome</keyword>
<dbReference type="Proteomes" id="UP000198850">
    <property type="component" value="Unassembled WGS sequence"/>
</dbReference>
<dbReference type="InterPro" id="IPR013766">
    <property type="entry name" value="Thioredoxin_domain"/>
</dbReference>
<evidence type="ECO:0000259" key="8">
    <source>
        <dbReference type="PROSITE" id="PS50059"/>
    </source>
</evidence>
<comment type="similarity">
    <text evidence="2">Belongs to the FKBP-type PPIase family.</text>
</comment>
<evidence type="ECO:0000256" key="3">
    <source>
        <dbReference type="ARBA" id="ARBA00013194"/>
    </source>
</evidence>
<evidence type="ECO:0000313" key="10">
    <source>
        <dbReference type="EMBL" id="SEB21647.1"/>
    </source>
</evidence>
<dbReference type="PANTHER" id="PTHR43811">
    <property type="entry name" value="FKBP-TYPE PEPTIDYL-PROLYL CIS-TRANS ISOMERASE FKPA"/>
    <property type="match status" value="1"/>
</dbReference>
<dbReference type="GO" id="GO:0003755">
    <property type="term" value="F:peptidyl-prolyl cis-trans isomerase activity"/>
    <property type="evidence" value="ECO:0007669"/>
    <property type="project" value="UniProtKB-KW"/>
</dbReference>
<accession>A0A1H4HIF3</accession>
<sequence>MKSKYILILAHLLIISSASAQSIKNLSIGDHLPDFVVKKIINYPKRSAKTSDFKNQLLILDFWATSCSGCVFALPKMEKLQKQFANKIIILPVTYESKSLTSSFWRSNKYTKNLKIPSVVEDKLFSTYFKHKTIPHEVWVYNGKVIAITTPDYVNAEQIKKVLTGEPINWPVKYDFYRFDGSKPLFATDTNQIDLTSTSLKYAAISDYKEGINSEGLTGGSDILRDSVKKIVRAYFLNQPIYTSYLLNWMIVKPMNNLVKPGILVAPNQIVWEVADRSKYLFDPKLSYQQEWIRKNGICFESVNPDTGQTDQQVHQTIISDLDRLLGLYVRWEKRKEKVWILRKLDGGKNKLQKKGTDKIEELSTGGLVYFLNQQENNPYVFDETGIDKKLPLYISSWTNLPEIAAELNDYGLKLEEQEREIDKLIFTEIDAGMLVDGQMQREFKAKRDAKINLTEIIPIENQTFLENNKKQLGIKVTTSGLQYKILKEGTGPKPVPGCKIVVHYTGALINGKIFDSSFENGKASIFPINDVIPGWMEALQLMNKGSKWMLYIPASLAYGTGTAHGKLPPNSTLIFELELLQILP</sequence>
<dbReference type="EMBL" id="FNRA01000021">
    <property type="protein sequence ID" value="SEB21647.1"/>
    <property type="molecule type" value="Genomic_DNA"/>
</dbReference>
<dbReference type="EC" id="5.2.1.8" evidence="3 6"/>
<dbReference type="GO" id="GO:0016209">
    <property type="term" value="F:antioxidant activity"/>
    <property type="evidence" value="ECO:0007669"/>
    <property type="project" value="InterPro"/>
</dbReference>
<dbReference type="InterPro" id="IPR000866">
    <property type="entry name" value="AhpC/TSA"/>
</dbReference>
<evidence type="ECO:0000256" key="5">
    <source>
        <dbReference type="ARBA" id="ARBA00023235"/>
    </source>
</evidence>
<dbReference type="GO" id="GO:0016491">
    <property type="term" value="F:oxidoreductase activity"/>
    <property type="evidence" value="ECO:0007669"/>
    <property type="project" value="InterPro"/>
</dbReference>
<evidence type="ECO:0000256" key="4">
    <source>
        <dbReference type="ARBA" id="ARBA00023110"/>
    </source>
</evidence>
<keyword evidence="4 6" id="KW-0697">Rotamase</keyword>
<dbReference type="OrthoDB" id="1118217at2"/>
<dbReference type="InterPro" id="IPR046357">
    <property type="entry name" value="PPIase_dom_sf"/>
</dbReference>
<evidence type="ECO:0000256" key="2">
    <source>
        <dbReference type="ARBA" id="ARBA00006577"/>
    </source>
</evidence>
<dbReference type="Pfam" id="PF01346">
    <property type="entry name" value="FKBP_N"/>
    <property type="match status" value="1"/>
</dbReference>
<dbReference type="STRING" id="425514.SAMN05443550_1215"/>
<dbReference type="RefSeq" id="WP_090560092.1">
    <property type="nucleotide sequence ID" value="NZ_FNRA01000021.1"/>
</dbReference>
<dbReference type="GO" id="GO:0006457">
    <property type="term" value="P:protein folding"/>
    <property type="evidence" value="ECO:0007669"/>
    <property type="project" value="InterPro"/>
</dbReference>
<feature type="domain" description="Thioredoxin" evidence="9">
    <location>
        <begin position="26"/>
        <end position="164"/>
    </location>
</feature>
<feature type="signal peptide" evidence="7">
    <location>
        <begin position="1"/>
        <end position="20"/>
    </location>
</feature>
<dbReference type="SUPFAM" id="SSF54534">
    <property type="entry name" value="FKBP-like"/>
    <property type="match status" value="1"/>
</dbReference>
<gene>
    <name evidence="10" type="ORF">SAMN05443550_1215</name>
</gene>
<evidence type="ECO:0000313" key="11">
    <source>
        <dbReference type="Proteomes" id="UP000198850"/>
    </source>
</evidence>
<dbReference type="AlphaFoldDB" id="A0A1H4HIF3"/>
<dbReference type="PANTHER" id="PTHR43811:SF19">
    <property type="entry name" value="39 KDA FK506-BINDING NUCLEAR PROTEIN"/>
    <property type="match status" value="1"/>
</dbReference>
<name>A0A1H4HIF3_9SPHI</name>
<dbReference type="Pfam" id="PF00254">
    <property type="entry name" value="FKBP_C"/>
    <property type="match status" value="1"/>
</dbReference>
<dbReference type="PROSITE" id="PS50059">
    <property type="entry name" value="FKBP_PPIASE"/>
    <property type="match status" value="1"/>
</dbReference>
<dbReference type="InterPro" id="IPR000774">
    <property type="entry name" value="PPIase_FKBP_N"/>
</dbReference>
<reference evidence="10 11" key="1">
    <citation type="submission" date="2016-10" db="EMBL/GenBank/DDBJ databases">
        <authorList>
            <person name="de Groot N.N."/>
        </authorList>
    </citation>
    <scope>NUCLEOTIDE SEQUENCE [LARGE SCALE GENOMIC DNA]</scope>
    <source>
        <strain evidence="10 11">DSM 19033</strain>
    </source>
</reference>
<dbReference type="Gene3D" id="3.40.30.10">
    <property type="entry name" value="Glutaredoxin"/>
    <property type="match status" value="1"/>
</dbReference>
<organism evidence="10 11">
    <name type="scientific">Pedobacter hartonius</name>
    <dbReference type="NCBI Taxonomy" id="425514"/>
    <lineage>
        <taxon>Bacteria</taxon>
        <taxon>Pseudomonadati</taxon>
        <taxon>Bacteroidota</taxon>
        <taxon>Sphingobacteriia</taxon>
        <taxon>Sphingobacteriales</taxon>
        <taxon>Sphingobacteriaceae</taxon>
        <taxon>Pedobacter</taxon>
    </lineage>
</organism>
<evidence type="ECO:0000259" key="9">
    <source>
        <dbReference type="PROSITE" id="PS51352"/>
    </source>
</evidence>
<dbReference type="InterPro" id="IPR036249">
    <property type="entry name" value="Thioredoxin-like_sf"/>
</dbReference>
<keyword evidence="7" id="KW-0732">Signal</keyword>
<dbReference type="Gene3D" id="3.10.50.40">
    <property type="match status" value="1"/>
</dbReference>